<organism evidence="1 2">
    <name type="scientific">Tetrapyrgos nigripes</name>
    <dbReference type="NCBI Taxonomy" id="182062"/>
    <lineage>
        <taxon>Eukaryota</taxon>
        <taxon>Fungi</taxon>
        <taxon>Dikarya</taxon>
        <taxon>Basidiomycota</taxon>
        <taxon>Agaricomycotina</taxon>
        <taxon>Agaricomycetes</taxon>
        <taxon>Agaricomycetidae</taxon>
        <taxon>Agaricales</taxon>
        <taxon>Marasmiineae</taxon>
        <taxon>Marasmiaceae</taxon>
        <taxon>Tetrapyrgos</taxon>
    </lineage>
</organism>
<protein>
    <submittedName>
        <fullName evidence="1">Uncharacterized protein</fullName>
    </submittedName>
</protein>
<comment type="caution">
    <text evidence="1">The sequence shown here is derived from an EMBL/GenBank/DDBJ whole genome shotgun (WGS) entry which is preliminary data.</text>
</comment>
<name>A0A8H5CQ15_9AGAR</name>
<sequence length="229" mass="25027">MEWMAFGADCEYEVETVQIGCRITVLYGVYLKTFGPSGVTNTEPLISPSDQFLDLLSPVLNMSRGRKIAFYVGNDYGARPSEVVAETLVPMLKGGDSLLYHALKLYKLVPELHWSAGGYIWPVDRTVEIADEQTHGGSPASPVRGPFSIAGSVYSDAGLSAHEEDLAIRDSLRFRVQESGAVPLAESEIVLMTDWNLPTQVMGKERVPFVAGGEMEKLVVNALMVVFVP</sequence>
<keyword evidence="2" id="KW-1185">Reference proteome</keyword>
<dbReference type="AlphaFoldDB" id="A0A8H5CQ15"/>
<reference evidence="1 2" key="1">
    <citation type="journal article" date="2020" name="ISME J.">
        <title>Uncovering the hidden diversity of litter-decomposition mechanisms in mushroom-forming fungi.</title>
        <authorList>
            <person name="Floudas D."/>
            <person name="Bentzer J."/>
            <person name="Ahren D."/>
            <person name="Johansson T."/>
            <person name="Persson P."/>
            <person name="Tunlid A."/>
        </authorList>
    </citation>
    <scope>NUCLEOTIDE SEQUENCE [LARGE SCALE GENOMIC DNA]</scope>
    <source>
        <strain evidence="1 2">CBS 291.85</strain>
    </source>
</reference>
<accession>A0A8H5CQ15</accession>
<dbReference type="OrthoDB" id="3166447at2759"/>
<proteinExistence type="predicted"/>
<evidence type="ECO:0000313" key="1">
    <source>
        <dbReference type="EMBL" id="KAF5344602.1"/>
    </source>
</evidence>
<gene>
    <name evidence="1" type="ORF">D9758_013898</name>
</gene>
<evidence type="ECO:0000313" key="2">
    <source>
        <dbReference type="Proteomes" id="UP000559256"/>
    </source>
</evidence>
<dbReference type="EMBL" id="JAACJM010000122">
    <property type="protein sequence ID" value="KAF5344602.1"/>
    <property type="molecule type" value="Genomic_DNA"/>
</dbReference>
<dbReference type="Proteomes" id="UP000559256">
    <property type="component" value="Unassembled WGS sequence"/>
</dbReference>